<feature type="transmembrane region" description="Helical" evidence="1">
    <location>
        <begin position="329"/>
        <end position="346"/>
    </location>
</feature>
<accession>A0A226CYD0</accession>
<feature type="transmembrane region" description="Helical" evidence="1">
    <location>
        <begin position="145"/>
        <end position="165"/>
    </location>
</feature>
<proteinExistence type="predicted"/>
<protein>
    <submittedName>
        <fullName evidence="2">Uncharacterized protein</fullName>
    </submittedName>
</protein>
<keyword evidence="1" id="KW-0812">Transmembrane</keyword>
<dbReference type="AlphaFoldDB" id="A0A226CYD0"/>
<sequence>MSNPVITPLDRFIIIAFQWFLAMEVTRCFLFLIIFFGFDDPVVETARLGIPYCQALGKAVPVSRRLSRHPAFLDYIIRLFVWAGILLPPPLALIVLLLQLDLGLTIMTFIISKFPKIDTFTASLSFGTTLVQFLVRYIFLLLGIIDIFRCFILVALVSFIGIQLLKNLIDLADGYLDGGVLRQSDFKVYRTVGIIYRIPVLINKFGTFIAIMFLGASSVFFSYIVIRLNPIIPAAFLFLGGLGVLITVFVQMLVCNFGVHINEMSKNLLDKYNRGLGNVGDARKRREMARWVKSLEPLALYVGVGELSIKGGCVYSAKSGKLVHKITPIVVALGHSILVGFVIFLRMSNPVITPIGRFIIIILQWILAMEVIRFFLFSMLFFGFDDPVIDTGRLGSPYCEELEKGM</sequence>
<feature type="transmembrane region" description="Helical" evidence="1">
    <location>
        <begin position="75"/>
        <end position="98"/>
    </location>
</feature>
<comment type="caution">
    <text evidence="2">The sequence shown here is derived from an EMBL/GenBank/DDBJ whole genome shotgun (WGS) entry which is preliminary data.</text>
</comment>
<feature type="transmembrane region" description="Helical" evidence="1">
    <location>
        <begin position="358"/>
        <end position="384"/>
    </location>
</feature>
<name>A0A226CYD0_FOLCA</name>
<keyword evidence="1" id="KW-1133">Transmembrane helix</keyword>
<evidence type="ECO:0000313" key="2">
    <source>
        <dbReference type="EMBL" id="OXA37614.1"/>
    </source>
</evidence>
<feature type="transmembrane region" description="Helical" evidence="1">
    <location>
        <begin position="205"/>
        <end position="226"/>
    </location>
</feature>
<dbReference type="Proteomes" id="UP000198287">
    <property type="component" value="Unassembled WGS sequence"/>
</dbReference>
<dbReference type="EMBL" id="LNIX01000055">
    <property type="protein sequence ID" value="OXA37614.1"/>
    <property type="molecule type" value="Genomic_DNA"/>
</dbReference>
<organism evidence="2 3">
    <name type="scientific">Folsomia candida</name>
    <name type="common">Springtail</name>
    <dbReference type="NCBI Taxonomy" id="158441"/>
    <lineage>
        <taxon>Eukaryota</taxon>
        <taxon>Metazoa</taxon>
        <taxon>Ecdysozoa</taxon>
        <taxon>Arthropoda</taxon>
        <taxon>Hexapoda</taxon>
        <taxon>Collembola</taxon>
        <taxon>Entomobryomorpha</taxon>
        <taxon>Isotomoidea</taxon>
        <taxon>Isotomidae</taxon>
        <taxon>Proisotominae</taxon>
        <taxon>Folsomia</taxon>
    </lineage>
</organism>
<evidence type="ECO:0000313" key="3">
    <source>
        <dbReference type="Proteomes" id="UP000198287"/>
    </source>
</evidence>
<evidence type="ECO:0000256" key="1">
    <source>
        <dbReference type="SAM" id="Phobius"/>
    </source>
</evidence>
<reference evidence="2 3" key="1">
    <citation type="submission" date="2015-12" db="EMBL/GenBank/DDBJ databases">
        <title>The genome of Folsomia candida.</title>
        <authorList>
            <person name="Faddeeva A."/>
            <person name="Derks M.F."/>
            <person name="Anvar Y."/>
            <person name="Smit S."/>
            <person name="Van Straalen N."/>
            <person name="Roelofs D."/>
        </authorList>
    </citation>
    <scope>NUCLEOTIDE SEQUENCE [LARGE SCALE GENOMIC DNA]</scope>
    <source>
        <strain evidence="2 3">VU population</strain>
        <tissue evidence="2">Whole body</tissue>
    </source>
</reference>
<keyword evidence="3" id="KW-1185">Reference proteome</keyword>
<gene>
    <name evidence="2" type="ORF">Fcan01_27629</name>
</gene>
<keyword evidence="1" id="KW-0472">Membrane</keyword>
<feature type="transmembrane region" description="Helical" evidence="1">
    <location>
        <begin position="12"/>
        <end position="38"/>
    </location>
</feature>
<feature type="transmembrane region" description="Helical" evidence="1">
    <location>
        <begin position="232"/>
        <end position="259"/>
    </location>
</feature>